<organism evidence="3">
    <name type="scientific">Geobacter metallireducens</name>
    <dbReference type="NCBI Taxonomy" id="28232"/>
    <lineage>
        <taxon>Bacteria</taxon>
        <taxon>Pseudomonadati</taxon>
        <taxon>Thermodesulfobacteriota</taxon>
        <taxon>Desulfuromonadia</taxon>
        <taxon>Geobacterales</taxon>
        <taxon>Geobacteraceae</taxon>
        <taxon>Geobacter</taxon>
    </lineage>
</organism>
<dbReference type="PROSITE" id="PS51257">
    <property type="entry name" value="PROKAR_LIPOPROTEIN"/>
    <property type="match status" value="1"/>
</dbReference>
<feature type="region of interest" description="Disordered" evidence="1">
    <location>
        <begin position="215"/>
        <end position="269"/>
    </location>
</feature>
<evidence type="ECO:0000313" key="3">
    <source>
        <dbReference type="EMBL" id="HEN41035.1"/>
    </source>
</evidence>
<gene>
    <name evidence="3" type="ORF">ENQ87_01480</name>
</gene>
<comment type="caution">
    <text evidence="3">The sequence shown here is derived from an EMBL/GenBank/DDBJ whole genome shotgun (WGS) entry which is preliminary data.</text>
</comment>
<feature type="compositionally biased region" description="Pro residues" evidence="1">
    <location>
        <begin position="260"/>
        <end position="269"/>
    </location>
</feature>
<keyword evidence="2" id="KW-0732">Signal</keyword>
<sequence length="269" mass="28762">MNAAARWLPVVLLILSLAMSGCVPLPTEPGGAIGTLRVSGTNVWLNNRTGKDGDTVRIGSSVATGPGSSALVEFRDGGYLQLDEKTDPIFEWLAQSKCILIRIFTGQAYLKRERACVEGPNLSLVLSSEANIRIGSKFAEVTLLQGNADITAPAPKSLLPAQQLTVTGKRVTSLRTLTPAQLQGVVAWRGKYRFKPLPAAESEGESPFIFQFPQRRGQTQPAQPTPPTPPPKPADPATPPAGTKTSPVDIYSPLKYPDVVIPPPPPVIR</sequence>
<dbReference type="EMBL" id="DSOV01000006">
    <property type="protein sequence ID" value="HEN41035.1"/>
    <property type="molecule type" value="Genomic_DNA"/>
</dbReference>
<accession>A0A831XE98</accession>
<dbReference type="AlphaFoldDB" id="A0A831XE98"/>
<evidence type="ECO:0008006" key="4">
    <source>
        <dbReference type="Google" id="ProtNLM"/>
    </source>
</evidence>
<reference evidence="3" key="1">
    <citation type="journal article" date="2020" name="mSystems">
        <title>Genome- and Community-Level Interaction Insights into Carbon Utilization and Element Cycling Functions of Hydrothermarchaeota in Hydrothermal Sediment.</title>
        <authorList>
            <person name="Zhou Z."/>
            <person name="Liu Y."/>
            <person name="Xu W."/>
            <person name="Pan J."/>
            <person name="Luo Z.H."/>
            <person name="Li M."/>
        </authorList>
    </citation>
    <scope>NUCLEOTIDE SEQUENCE [LARGE SCALE GENOMIC DNA]</scope>
    <source>
        <strain evidence="3">SpSt-349</strain>
    </source>
</reference>
<evidence type="ECO:0000256" key="2">
    <source>
        <dbReference type="SAM" id="SignalP"/>
    </source>
</evidence>
<feature type="signal peptide" evidence="2">
    <location>
        <begin position="1"/>
        <end position="20"/>
    </location>
</feature>
<evidence type="ECO:0000256" key="1">
    <source>
        <dbReference type="SAM" id="MobiDB-lite"/>
    </source>
</evidence>
<feature type="chain" id="PRO_5032602843" description="FecR protein domain-containing protein" evidence="2">
    <location>
        <begin position="21"/>
        <end position="269"/>
    </location>
</feature>
<name>A0A831XE98_GEOME</name>
<protein>
    <recommendedName>
        <fullName evidence="4">FecR protein domain-containing protein</fullName>
    </recommendedName>
</protein>
<feature type="compositionally biased region" description="Pro residues" evidence="1">
    <location>
        <begin position="223"/>
        <end position="239"/>
    </location>
</feature>
<proteinExistence type="predicted"/>